<evidence type="ECO:0000313" key="11">
    <source>
        <dbReference type="Proteomes" id="UP001501207"/>
    </source>
</evidence>
<comment type="caution">
    <text evidence="10">The sequence shown here is derived from an EMBL/GenBank/DDBJ whole genome shotgun (WGS) entry which is preliminary data.</text>
</comment>
<dbReference type="InterPro" id="IPR036942">
    <property type="entry name" value="Beta-barrel_TonB_sf"/>
</dbReference>
<dbReference type="InterPro" id="IPR023997">
    <property type="entry name" value="TonB-dep_OMP_SusC/RagA_CS"/>
</dbReference>
<protein>
    <submittedName>
        <fullName evidence="10">TonB-dependent receptor</fullName>
    </submittedName>
</protein>
<dbReference type="EMBL" id="BAABFN010000002">
    <property type="protein sequence ID" value="GAA4306204.1"/>
    <property type="molecule type" value="Genomic_DNA"/>
</dbReference>
<keyword evidence="3 7" id="KW-1134">Transmembrane beta strand</keyword>
<dbReference type="InterPro" id="IPR037066">
    <property type="entry name" value="Plug_dom_sf"/>
</dbReference>
<dbReference type="InterPro" id="IPR023996">
    <property type="entry name" value="TonB-dep_OMP_SusC/RagA"/>
</dbReference>
<evidence type="ECO:0000256" key="3">
    <source>
        <dbReference type="ARBA" id="ARBA00022452"/>
    </source>
</evidence>
<keyword evidence="8" id="KW-0732">Signal</keyword>
<dbReference type="InterPro" id="IPR039426">
    <property type="entry name" value="TonB-dep_rcpt-like"/>
</dbReference>
<dbReference type="Proteomes" id="UP001501207">
    <property type="component" value="Unassembled WGS sequence"/>
</dbReference>
<feature type="signal peptide" evidence="8">
    <location>
        <begin position="1"/>
        <end position="20"/>
    </location>
</feature>
<evidence type="ECO:0000256" key="8">
    <source>
        <dbReference type="SAM" id="SignalP"/>
    </source>
</evidence>
<keyword evidence="10" id="KW-0675">Receptor</keyword>
<dbReference type="PROSITE" id="PS52016">
    <property type="entry name" value="TONB_DEPENDENT_REC_3"/>
    <property type="match status" value="1"/>
</dbReference>
<dbReference type="NCBIfam" id="TIGR04056">
    <property type="entry name" value="OMP_RagA_SusC"/>
    <property type="match status" value="1"/>
</dbReference>
<evidence type="ECO:0000256" key="6">
    <source>
        <dbReference type="ARBA" id="ARBA00023237"/>
    </source>
</evidence>
<keyword evidence="5 7" id="KW-0472">Membrane</keyword>
<organism evidence="10 11">
    <name type="scientific">Compostibacter hankyongensis</name>
    <dbReference type="NCBI Taxonomy" id="1007089"/>
    <lineage>
        <taxon>Bacteria</taxon>
        <taxon>Pseudomonadati</taxon>
        <taxon>Bacteroidota</taxon>
        <taxon>Chitinophagia</taxon>
        <taxon>Chitinophagales</taxon>
        <taxon>Chitinophagaceae</taxon>
        <taxon>Compostibacter</taxon>
    </lineage>
</organism>
<name>A0ABP8FLD4_9BACT</name>
<proteinExistence type="inferred from homology"/>
<evidence type="ECO:0000256" key="1">
    <source>
        <dbReference type="ARBA" id="ARBA00004571"/>
    </source>
</evidence>
<dbReference type="NCBIfam" id="TIGR04057">
    <property type="entry name" value="SusC_RagA_signa"/>
    <property type="match status" value="1"/>
</dbReference>
<keyword evidence="6 7" id="KW-0998">Cell outer membrane</keyword>
<feature type="chain" id="PRO_5045825245" evidence="8">
    <location>
        <begin position="21"/>
        <end position="1120"/>
    </location>
</feature>
<accession>A0ABP8FLD4</accession>
<keyword evidence="11" id="KW-1185">Reference proteome</keyword>
<dbReference type="Gene3D" id="2.60.40.1120">
    <property type="entry name" value="Carboxypeptidase-like, regulatory domain"/>
    <property type="match status" value="1"/>
</dbReference>
<dbReference type="Pfam" id="PF07660">
    <property type="entry name" value="STN"/>
    <property type="match status" value="1"/>
</dbReference>
<reference evidence="11" key="1">
    <citation type="journal article" date="2019" name="Int. J. Syst. Evol. Microbiol.">
        <title>The Global Catalogue of Microorganisms (GCM) 10K type strain sequencing project: providing services to taxonomists for standard genome sequencing and annotation.</title>
        <authorList>
            <consortium name="The Broad Institute Genomics Platform"/>
            <consortium name="The Broad Institute Genome Sequencing Center for Infectious Disease"/>
            <person name="Wu L."/>
            <person name="Ma J."/>
        </authorList>
    </citation>
    <scope>NUCLEOTIDE SEQUENCE [LARGE SCALE GENOMIC DNA]</scope>
    <source>
        <strain evidence="11">JCM 17664</strain>
    </source>
</reference>
<evidence type="ECO:0000259" key="9">
    <source>
        <dbReference type="SMART" id="SM00965"/>
    </source>
</evidence>
<gene>
    <name evidence="10" type="ORF">GCM10023143_11980</name>
</gene>
<sequence>MMQVKLIPLLLLVGCLQVTARGYGQQVTLSAQDASLFEVFKSLRQQTGYLFVYDLRMITEAKKVSLTVKDAPLDQVLSMCFRNQPLTYAIVDQTVVVREKTVGSAAPPDTLIDIQARVTNEKGEPLPGVTVTVKGTASGAVTDDKGTFALKDIGEHTTLLFTSIGYKNKEVSARRDFPPAIVLSASASGLDEIVVVGYGTQKKKDLTGAISSLNVTRLENEHPATVQDALRANVSGLNIGFNASAKGGGSLQIRGRNSLTAVSSPLIVVDGVIYNGALEDINPQDIESIDVLKDASAVAVYGSKSAGGVVAITTKKGKSGKPVINFNTNIGLATMEVNQPVYDPKSFMIMRQHVEESMHAGNAKPYQYADPRKLPADISVDQWLAYDGATGDPVSVWLQRLSFTSIEIANYKAGRSTNWYDLAFRNGLRQDYTISLSGRTEALSYYWSGGYEKNEGIIVGDEYNTIRSRLNLEGKVTRFLTVGINTQFADRDESAVPLNWGSVVNRPPYASLYNDDSTDYRRYPSDASTTGSNPFGIRKYTDRLTKYYTLNSRIYANVKLPFGINYQVNFTPRFEWYQYFNHQSSKWPDFADVGGTASREEHQIYQWQVDHLLTWNKTIKNDHHIEVTLLANAEKYNYWSNSMNASHFEPNDVLGYHNIGAGTVPPIISSNDEYSTGDALMARLFYSLKDRYLLTLSLRRDGYSAFGQRNPRASFPAAAAGWVFTQEPFFKSSWLNYGKLRFSYGVNGNNAIGRYDALSRLNSSKYLYVNGDGTLETVGNSWVGVLGNVSLKWEKTAAYNIGLDFSLLKDRLSGSLEAYKSQTTHLLVQRALPVTTGFDFMLDNLGEVDNKGIELSLNSLNMDRKNFSWNSSFNFSLNRNTIVHLYGNMVDILDENGKVIGQKETDDVSNRWFIGHAIDAVWDLRMLGIYQTGEEEAAAIHGQKPGDIKLQDVNGDDKYSNEDRQFLGYTEPRFRWTFRNEFTLYKQFSVSFMLYSYWGHMAVFNQAQNTTSGSALDYYNSYVFPYWTPDKPINDYARLYSNGGGASFNTYRKKSFIRLDNVALAYTFSQRLLQRASIKGLKVYFNVKNAAFYAPDWNYWDPENSGPTPRTYNLGINLTL</sequence>
<evidence type="ECO:0000256" key="4">
    <source>
        <dbReference type="ARBA" id="ARBA00022692"/>
    </source>
</evidence>
<comment type="subcellular location">
    <subcellularLocation>
        <location evidence="1 7">Cell outer membrane</location>
        <topology evidence="1 7">Multi-pass membrane protein</topology>
    </subcellularLocation>
</comment>
<dbReference type="SUPFAM" id="SSF49464">
    <property type="entry name" value="Carboxypeptidase regulatory domain-like"/>
    <property type="match status" value="1"/>
</dbReference>
<dbReference type="SUPFAM" id="SSF56935">
    <property type="entry name" value="Porins"/>
    <property type="match status" value="1"/>
</dbReference>
<evidence type="ECO:0000313" key="10">
    <source>
        <dbReference type="EMBL" id="GAA4306204.1"/>
    </source>
</evidence>
<dbReference type="InterPro" id="IPR011662">
    <property type="entry name" value="Secretin/TonB_short_N"/>
</dbReference>
<dbReference type="Gene3D" id="2.40.170.20">
    <property type="entry name" value="TonB-dependent receptor, beta-barrel domain"/>
    <property type="match status" value="1"/>
</dbReference>
<evidence type="ECO:0000256" key="5">
    <source>
        <dbReference type="ARBA" id="ARBA00023136"/>
    </source>
</evidence>
<dbReference type="Pfam" id="PF07715">
    <property type="entry name" value="Plug"/>
    <property type="match status" value="1"/>
</dbReference>
<dbReference type="SMART" id="SM00965">
    <property type="entry name" value="STN"/>
    <property type="match status" value="1"/>
</dbReference>
<keyword evidence="4 7" id="KW-0812">Transmembrane</keyword>
<evidence type="ECO:0000256" key="7">
    <source>
        <dbReference type="PROSITE-ProRule" id="PRU01360"/>
    </source>
</evidence>
<dbReference type="Gene3D" id="2.170.130.10">
    <property type="entry name" value="TonB-dependent receptor, plug domain"/>
    <property type="match status" value="1"/>
</dbReference>
<dbReference type="InterPro" id="IPR008969">
    <property type="entry name" value="CarboxyPept-like_regulatory"/>
</dbReference>
<keyword evidence="2 7" id="KW-0813">Transport</keyword>
<dbReference type="Pfam" id="PF13715">
    <property type="entry name" value="CarbopepD_reg_2"/>
    <property type="match status" value="1"/>
</dbReference>
<evidence type="ECO:0000256" key="2">
    <source>
        <dbReference type="ARBA" id="ARBA00022448"/>
    </source>
</evidence>
<feature type="domain" description="Secretin/TonB short N-terminal" evidence="9">
    <location>
        <begin position="49"/>
        <end position="100"/>
    </location>
</feature>
<dbReference type="InterPro" id="IPR012910">
    <property type="entry name" value="Plug_dom"/>
</dbReference>
<comment type="similarity">
    <text evidence="7">Belongs to the TonB-dependent receptor family.</text>
</comment>